<protein>
    <recommendedName>
        <fullName evidence="2">HPt domain-containing protein</fullName>
    </recommendedName>
</protein>
<dbReference type="SUPFAM" id="SSF47226">
    <property type="entry name" value="Histidine-containing phosphotransfer domain, HPT domain"/>
    <property type="match status" value="1"/>
</dbReference>
<dbReference type="InterPro" id="IPR036641">
    <property type="entry name" value="HPT_dom_sf"/>
</dbReference>
<evidence type="ECO:0000256" key="1">
    <source>
        <dbReference type="PROSITE-ProRule" id="PRU00110"/>
    </source>
</evidence>
<dbReference type="GO" id="GO:0004672">
    <property type="term" value="F:protein kinase activity"/>
    <property type="evidence" value="ECO:0007669"/>
    <property type="project" value="UniProtKB-ARBA"/>
</dbReference>
<dbReference type="EMBL" id="MBTA01000001">
    <property type="protein sequence ID" value="RKD20282.1"/>
    <property type="molecule type" value="Genomic_DNA"/>
</dbReference>
<proteinExistence type="predicted"/>
<evidence type="ECO:0000313" key="4">
    <source>
        <dbReference type="Proteomes" id="UP000283433"/>
    </source>
</evidence>
<sequence>MAQQEINTVPEKACFNFEKLNTYLGTDRQVIKEIMQVVLEELRIAVQKLEDFICSGNLDAIRAMAKRLISTATSVGLNRICTVVKKLEQQQTFDAEILEQRLAVLKAETVSVKKLITNYL</sequence>
<gene>
    <name evidence="3" type="ORF">BCY91_01295</name>
</gene>
<dbReference type="PROSITE" id="PS50894">
    <property type="entry name" value="HPT"/>
    <property type="match status" value="1"/>
</dbReference>
<accession>A0A419SBT4</accession>
<feature type="domain" description="HPt" evidence="2">
    <location>
        <begin position="27"/>
        <end position="119"/>
    </location>
</feature>
<dbReference type="AlphaFoldDB" id="A0A419SBT4"/>
<evidence type="ECO:0000259" key="2">
    <source>
        <dbReference type="PROSITE" id="PS50894"/>
    </source>
</evidence>
<comment type="caution">
    <text evidence="1">Lacks conserved residue(s) required for the propagation of feature annotation.</text>
</comment>
<dbReference type="GO" id="GO:0000160">
    <property type="term" value="P:phosphorelay signal transduction system"/>
    <property type="evidence" value="ECO:0007669"/>
    <property type="project" value="InterPro"/>
</dbReference>
<dbReference type="Proteomes" id="UP000283433">
    <property type="component" value="Unassembled WGS sequence"/>
</dbReference>
<dbReference type="Gene3D" id="1.20.120.160">
    <property type="entry name" value="HPT domain"/>
    <property type="match status" value="1"/>
</dbReference>
<reference evidence="3 4" key="1">
    <citation type="submission" date="2016-07" db="EMBL/GenBank/DDBJ databases">
        <title>Genome of Pelobium manganitolerans.</title>
        <authorList>
            <person name="Wu S."/>
            <person name="Wang G."/>
        </authorList>
    </citation>
    <scope>NUCLEOTIDE SEQUENCE [LARGE SCALE GENOMIC DNA]</scope>
    <source>
        <strain evidence="3 4">YS-25</strain>
    </source>
</reference>
<dbReference type="RefSeq" id="WP_120180200.1">
    <property type="nucleotide sequence ID" value="NZ_CBINCU010000001.1"/>
</dbReference>
<evidence type="ECO:0000313" key="3">
    <source>
        <dbReference type="EMBL" id="RKD20282.1"/>
    </source>
</evidence>
<dbReference type="OrthoDB" id="799156at2"/>
<keyword evidence="4" id="KW-1185">Reference proteome</keyword>
<organism evidence="3 4">
    <name type="scientific">Pelobium manganitolerans</name>
    <dbReference type="NCBI Taxonomy" id="1842495"/>
    <lineage>
        <taxon>Bacteria</taxon>
        <taxon>Pseudomonadati</taxon>
        <taxon>Bacteroidota</taxon>
        <taxon>Sphingobacteriia</taxon>
        <taxon>Sphingobacteriales</taxon>
        <taxon>Sphingobacteriaceae</taxon>
        <taxon>Pelobium</taxon>
    </lineage>
</organism>
<comment type="caution">
    <text evidence="3">The sequence shown here is derived from an EMBL/GenBank/DDBJ whole genome shotgun (WGS) entry which is preliminary data.</text>
</comment>
<dbReference type="InterPro" id="IPR008207">
    <property type="entry name" value="Sig_transdc_His_kin_Hpt_dom"/>
</dbReference>
<name>A0A419SBT4_9SPHI</name>